<gene>
    <name evidence="1" type="ORF">SERLA73DRAFT_127703</name>
</gene>
<dbReference type="EMBL" id="GL945511">
    <property type="protein sequence ID" value="EGN92212.1"/>
    <property type="molecule type" value="Genomic_DNA"/>
</dbReference>
<organism evidence="2">
    <name type="scientific">Serpula lacrymans var. lacrymans (strain S7.3)</name>
    <name type="common">Dry rot fungus</name>
    <dbReference type="NCBI Taxonomy" id="936435"/>
    <lineage>
        <taxon>Eukaryota</taxon>
        <taxon>Fungi</taxon>
        <taxon>Dikarya</taxon>
        <taxon>Basidiomycota</taxon>
        <taxon>Agaricomycotina</taxon>
        <taxon>Agaricomycetes</taxon>
        <taxon>Agaricomycetidae</taxon>
        <taxon>Boletales</taxon>
        <taxon>Coniophorineae</taxon>
        <taxon>Serpulaceae</taxon>
        <taxon>Serpula</taxon>
    </lineage>
</organism>
<evidence type="ECO:0000313" key="2">
    <source>
        <dbReference type="Proteomes" id="UP000008063"/>
    </source>
</evidence>
<dbReference type="Proteomes" id="UP000008063">
    <property type="component" value="Unassembled WGS sequence"/>
</dbReference>
<keyword evidence="2" id="KW-1185">Reference proteome</keyword>
<reference evidence="2" key="1">
    <citation type="journal article" date="2011" name="Science">
        <title>The plant cell wall-decomposing machinery underlies the functional diversity of forest fungi.</title>
        <authorList>
            <person name="Eastwood D.C."/>
            <person name="Floudas D."/>
            <person name="Binder M."/>
            <person name="Majcherczyk A."/>
            <person name="Schneider P."/>
            <person name="Aerts A."/>
            <person name="Asiegbu F.O."/>
            <person name="Baker S.E."/>
            <person name="Barry K."/>
            <person name="Bendiksby M."/>
            <person name="Blumentritt M."/>
            <person name="Coutinho P.M."/>
            <person name="Cullen D."/>
            <person name="de Vries R.P."/>
            <person name="Gathman A."/>
            <person name="Goodell B."/>
            <person name="Henrissat B."/>
            <person name="Ihrmark K."/>
            <person name="Kauserud H."/>
            <person name="Kohler A."/>
            <person name="LaButti K."/>
            <person name="Lapidus A."/>
            <person name="Lavin J.L."/>
            <person name="Lee Y.-H."/>
            <person name="Lindquist E."/>
            <person name="Lilly W."/>
            <person name="Lucas S."/>
            <person name="Morin E."/>
            <person name="Murat C."/>
            <person name="Oguiza J.A."/>
            <person name="Park J."/>
            <person name="Pisabarro A.G."/>
            <person name="Riley R."/>
            <person name="Rosling A."/>
            <person name="Salamov A."/>
            <person name="Schmidt O."/>
            <person name="Schmutz J."/>
            <person name="Skrede I."/>
            <person name="Stenlid J."/>
            <person name="Wiebenga A."/>
            <person name="Xie X."/>
            <person name="Kuees U."/>
            <person name="Hibbett D.S."/>
            <person name="Hoffmeister D."/>
            <person name="Hoegberg N."/>
            <person name="Martin F."/>
            <person name="Grigoriev I.V."/>
            <person name="Watkinson S.C."/>
        </authorList>
    </citation>
    <scope>NUCLEOTIDE SEQUENCE [LARGE SCALE GENOMIC DNA]</scope>
    <source>
        <strain evidence="2">strain S7.3</strain>
    </source>
</reference>
<dbReference type="InParanoid" id="F8QHN5"/>
<proteinExistence type="predicted"/>
<dbReference type="HOGENOM" id="CLU_2442223_0_0_1"/>
<name>F8QHN5_SERL3</name>
<protein>
    <submittedName>
        <fullName evidence="1">Uncharacterized protein</fullName>
    </submittedName>
</protein>
<accession>F8QHN5</accession>
<sequence length="90" mass="10253">MHFRTLTQPKYGQIGSNKESIRPENVQIAVNAHLSVKLKTHALLTHCRDPSLFLLALHQRFTRPVYITTFSSKMQGNHVMAKLQSLNAIQ</sequence>
<evidence type="ECO:0000313" key="1">
    <source>
        <dbReference type="EMBL" id="EGN92212.1"/>
    </source>
</evidence>
<dbReference type="AlphaFoldDB" id="F8QHN5"/>